<sequence>MGTKEKNWDHQARTGNENTKAIIMKKRKYGEWCGRRRSIGVVEMNWNEENGKNMKASKERKNMKANKEIKDGLKKERKEMTGKAINHK</sequence>
<evidence type="ECO:0000313" key="2">
    <source>
        <dbReference type="WBParaSite" id="nRc.2.0.1.t36736-RA"/>
    </source>
</evidence>
<keyword evidence="1" id="KW-1185">Reference proteome</keyword>
<name>A0A915KFF8_ROMCU</name>
<organism evidence="1 2">
    <name type="scientific">Romanomermis culicivorax</name>
    <name type="common">Nematode worm</name>
    <dbReference type="NCBI Taxonomy" id="13658"/>
    <lineage>
        <taxon>Eukaryota</taxon>
        <taxon>Metazoa</taxon>
        <taxon>Ecdysozoa</taxon>
        <taxon>Nematoda</taxon>
        <taxon>Enoplea</taxon>
        <taxon>Dorylaimia</taxon>
        <taxon>Mermithida</taxon>
        <taxon>Mermithoidea</taxon>
        <taxon>Mermithidae</taxon>
        <taxon>Romanomermis</taxon>
    </lineage>
</organism>
<proteinExistence type="predicted"/>
<evidence type="ECO:0000313" key="1">
    <source>
        <dbReference type="Proteomes" id="UP000887565"/>
    </source>
</evidence>
<dbReference type="AlphaFoldDB" id="A0A915KFF8"/>
<protein>
    <submittedName>
        <fullName evidence="2">Uncharacterized protein</fullName>
    </submittedName>
</protein>
<reference evidence="2" key="1">
    <citation type="submission" date="2022-11" db="UniProtKB">
        <authorList>
            <consortium name="WormBaseParasite"/>
        </authorList>
    </citation>
    <scope>IDENTIFICATION</scope>
</reference>
<dbReference type="Proteomes" id="UP000887565">
    <property type="component" value="Unplaced"/>
</dbReference>
<dbReference type="WBParaSite" id="nRc.2.0.1.t36736-RA">
    <property type="protein sequence ID" value="nRc.2.0.1.t36736-RA"/>
    <property type="gene ID" value="nRc.2.0.1.g36736"/>
</dbReference>
<accession>A0A915KFF8</accession>